<evidence type="ECO:0000313" key="12">
    <source>
        <dbReference type="EMBL" id="OJX56819.1"/>
    </source>
</evidence>
<protein>
    <recommendedName>
        <fullName evidence="2 7">GTPase Era</fullName>
    </recommendedName>
</protein>
<dbReference type="Proteomes" id="UP000184233">
    <property type="component" value="Unassembled WGS sequence"/>
</dbReference>
<dbReference type="FunFam" id="3.30.300.20:FF:000003">
    <property type="entry name" value="GTPase Era"/>
    <property type="match status" value="1"/>
</dbReference>
<evidence type="ECO:0000256" key="5">
    <source>
        <dbReference type="ARBA" id="ARBA00022884"/>
    </source>
</evidence>
<feature type="region of interest" description="G5" evidence="8">
    <location>
        <begin position="164"/>
        <end position="166"/>
    </location>
</feature>
<feature type="binding site" evidence="7">
    <location>
        <begin position="134"/>
        <end position="137"/>
    </location>
    <ligand>
        <name>GTP</name>
        <dbReference type="ChEBI" id="CHEBI:37565"/>
    </ligand>
</feature>
<feature type="region of interest" description="G1" evidence="8">
    <location>
        <begin position="22"/>
        <end position="29"/>
    </location>
</feature>
<comment type="subunit">
    <text evidence="7">Monomer.</text>
</comment>
<dbReference type="PROSITE" id="PS51713">
    <property type="entry name" value="G_ERA"/>
    <property type="match status" value="1"/>
</dbReference>
<dbReference type="GO" id="GO:0000028">
    <property type="term" value="P:ribosomal small subunit assembly"/>
    <property type="evidence" value="ECO:0007669"/>
    <property type="project" value="TreeGrafter"/>
</dbReference>
<evidence type="ECO:0000256" key="6">
    <source>
        <dbReference type="ARBA" id="ARBA00023134"/>
    </source>
</evidence>
<feature type="binding site" evidence="7">
    <location>
        <begin position="69"/>
        <end position="73"/>
    </location>
    <ligand>
        <name>GTP</name>
        <dbReference type="ChEBI" id="CHEBI:37565"/>
    </ligand>
</feature>
<reference evidence="12 13" key="1">
    <citation type="submission" date="2016-09" db="EMBL/GenBank/DDBJ databases">
        <title>Genome-resolved meta-omics ties microbial dynamics to process performance in biotechnology for thiocyanate degradation.</title>
        <authorList>
            <person name="Kantor R.S."/>
            <person name="Huddy R.J."/>
            <person name="Iyer R."/>
            <person name="Thomas B.C."/>
            <person name="Brown C.T."/>
            <person name="Anantharaman K."/>
            <person name="Tringe S."/>
            <person name="Hettich R.L."/>
            <person name="Harrison S.T."/>
            <person name="Banfield J.F."/>
        </authorList>
    </citation>
    <scope>NUCLEOTIDE SEQUENCE [LARGE SCALE GENOMIC DNA]</scope>
    <source>
        <strain evidence="12">59-99</strain>
    </source>
</reference>
<dbReference type="GO" id="GO:0005525">
    <property type="term" value="F:GTP binding"/>
    <property type="evidence" value="ECO:0007669"/>
    <property type="project" value="UniProtKB-UniRule"/>
</dbReference>
<dbReference type="STRING" id="1895771.BGO89_09835"/>
<name>A0A1M3KX63_9BACT</name>
<evidence type="ECO:0000256" key="3">
    <source>
        <dbReference type="ARBA" id="ARBA00022517"/>
    </source>
</evidence>
<comment type="function">
    <text evidence="7">An essential GTPase that binds both GDP and GTP, with rapid nucleotide exchange. Plays a role in 16S rRNA processing and 30S ribosomal subunit biogenesis and possibly also in cell cycle regulation and energy metabolism.</text>
</comment>
<comment type="similarity">
    <text evidence="1 7 8 9">Belongs to the TRAFAC class TrmE-Era-EngA-EngB-Septin-like GTPase superfamily. Era GTPase family.</text>
</comment>
<dbReference type="PANTHER" id="PTHR42698">
    <property type="entry name" value="GTPASE ERA"/>
    <property type="match status" value="1"/>
</dbReference>
<dbReference type="GO" id="GO:0005737">
    <property type="term" value="C:cytoplasm"/>
    <property type="evidence" value="ECO:0007669"/>
    <property type="project" value="UniProtKB-SubCell"/>
</dbReference>
<dbReference type="SUPFAM" id="SSF52540">
    <property type="entry name" value="P-loop containing nucleoside triphosphate hydrolases"/>
    <property type="match status" value="1"/>
</dbReference>
<comment type="caution">
    <text evidence="12">The sequence shown here is derived from an EMBL/GenBank/DDBJ whole genome shotgun (WGS) entry which is preliminary data.</text>
</comment>
<dbReference type="InterPro" id="IPR005225">
    <property type="entry name" value="Small_GTP-bd"/>
</dbReference>
<dbReference type="InterPro" id="IPR006073">
    <property type="entry name" value="GTP-bd"/>
</dbReference>
<dbReference type="InterPro" id="IPR005662">
    <property type="entry name" value="GTPase_Era-like"/>
</dbReference>
<dbReference type="GO" id="GO:0005886">
    <property type="term" value="C:plasma membrane"/>
    <property type="evidence" value="ECO:0007669"/>
    <property type="project" value="UniProtKB-SubCell"/>
</dbReference>
<dbReference type="InterPro" id="IPR030388">
    <property type="entry name" value="G_ERA_dom"/>
</dbReference>
<evidence type="ECO:0000313" key="13">
    <source>
        <dbReference type="Proteomes" id="UP000184233"/>
    </source>
</evidence>
<dbReference type="PROSITE" id="PS50823">
    <property type="entry name" value="KH_TYPE_2"/>
    <property type="match status" value="1"/>
</dbReference>
<dbReference type="NCBIfam" id="TIGR00231">
    <property type="entry name" value="small_GTP"/>
    <property type="match status" value="1"/>
</dbReference>
<keyword evidence="6 7" id="KW-0342">GTP-binding</keyword>
<comment type="subcellular location">
    <subcellularLocation>
        <location evidence="7">Cytoplasm</location>
    </subcellularLocation>
    <subcellularLocation>
        <location evidence="7">Cell membrane</location>
        <topology evidence="7">Peripheral membrane protein</topology>
    </subcellularLocation>
</comment>
<feature type="region of interest" description="G2" evidence="8">
    <location>
        <begin position="48"/>
        <end position="52"/>
    </location>
</feature>
<dbReference type="InterPro" id="IPR015946">
    <property type="entry name" value="KH_dom-like_a/b"/>
</dbReference>
<dbReference type="GO" id="GO:0003924">
    <property type="term" value="F:GTPase activity"/>
    <property type="evidence" value="ECO:0007669"/>
    <property type="project" value="UniProtKB-UniRule"/>
</dbReference>
<evidence type="ECO:0000256" key="4">
    <source>
        <dbReference type="ARBA" id="ARBA00022741"/>
    </source>
</evidence>
<keyword evidence="3 7" id="KW-0690">Ribosome biogenesis</keyword>
<keyword evidence="7" id="KW-0963">Cytoplasm</keyword>
<dbReference type="PANTHER" id="PTHR42698:SF2">
    <property type="entry name" value="GTPASE ERA-LIKE, CHLOROPLASTIC"/>
    <property type="match status" value="1"/>
</dbReference>
<keyword evidence="5 7" id="KW-0694">RNA-binding</keyword>
<dbReference type="HAMAP" id="MF_00367">
    <property type="entry name" value="GTPase_Era"/>
    <property type="match status" value="1"/>
</dbReference>
<dbReference type="Gene3D" id="3.40.50.300">
    <property type="entry name" value="P-loop containing nucleotide triphosphate hydrolases"/>
    <property type="match status" value="1"/>
</dbReference>
<evidence type="ECO:0000256" key="7">
    <source>
        <dbReference type="HAMAP-Rule" id="MF_00367"/>
    </source>
</evidence>
<dbReference type="Pfam" id="PF07650">
    <property type="entry name" value="KH_2"/>
    <property type="match status" value="1"/>
</dbReference>
<evidence type="ECO:0000256" key="1">
    <source>
        <dbReference type="ARBA" id="ARBA00007921"/>
    </source>
</evidence>
<keyword evidence="7" id="KW-0699">rRNA-binding</keyword>
<dbReference type="GO" id="GO:0070181">
    <property type="term" value="F:small ribosomal subunit rRNA binding"/>
    <property type="evidence" value="ECO:0007669"/>
    <property type="project" value="UniProtKB-UniRule"/>
</dbReference>
<dbReference type="InterPro" id="IPR027417">
    <property type="entry name" value="P-loop_NTPase"/>
</dbReference>
<keyword evidence="4 7" id="KW-0547">Nucleotide-binding</keyword>
<feature type="binding site" evidence="7">
    <location>
        <begin position="22"/>
        <end position="29"/>
    </location>
    <ligand>
        <name>GTP</name>
        <dbReference type="ChEBI" id="CHEBI:37565"/>
    </ligand>
</feature>
<feature type="domain" description="KH type-2" evidence="10">
    <location>
        <begin position="216"/>
        <end position="293"/>
    </location>
</feature>
<dbReference type="GO" id="GO:0043024">
    <property type="term" value="F:ribosomal small subunit binding"/>
    <property type="evidence" value="ECO:0007669"/>
    <property type="project" value="TreeGrafter"/>
</dbReference>
<dbReference type="Gene3D" id="3.30.300.20">
    <property type="match status" value="1"/>
</dbReference>
<keyword evidence="7" id="KW-1003">Cell membrane</keyword>
<dbReference type="InterPro" id="IPR009019">
    <property type="entry name" value="KH_sf_prok-type"/>
</dbReference>
<feature type="region of interest" description="G3" evidence="8">
    <location>
        <begin position="69"/>
        <end position="72"/>
    </location>
</feature>
<feature type="domain" description="Era-type G" evidence="11">
    <location>
        <begin position="14"/>
        <end position="185"/>
    </location>
</feature>
<evidence type="ECO:0000256" key="2">
    <source>
        <dbReference type="ARBA" id="ARBA00020484"/>
    </source>
</evidence>
<dbReference type="InterPro" id="IPR004044">
    <property type="entry name" value="KH_dom_type_2"/>
</dbReference>
<dbReference type="SUPFAM" id="SSF54814">
    <property type="entry name" value="Prokaryotic type KH domain (KH-domain type II)"/>
    <property type="match status" value="1"/>
</dbReference>
<dbReference type="AlphaFoldDB" id="A0A1M3KX63"/>
<dbReference type="EMBL" id="MKVH01000024">
    <property type="protein sequence ID" value="OJX56819.1"/>
    <property type="molecule type" value="Genomic_DNA"/>
</dbReference>
<organism evidence="12 13">
    <name type="scientific">Candidatus Kapaibacterium thiocyanatum</name>
    <dbReference type="NCBI Taxonomy" id="1895771"/>
    <lineage>
        <taxon>Bacteria</taxon>
        <taxon>Pseudomonadati</taxon>
        <taxon>Candidatus Kapaibacteriota</taxon>
        <taxon>Candidatus Kapaibacteriia</taxon>
        <taxon>Candidatus Kapaibacteriales</taxon>
        <taxon>Candidatus Kapaibacteriaceae</taxon>
        <taxon>Candidatus Kapaibacterium</taxon>
    </lineage>
</organism>
<evidence type="ECO:0000259" key="10">
    <source>
        <dbReference type="PROSITE" id="PS50823"/>
    </source>
</evidence>
<evidence type="ECO:0000259" key="11">
    <source>
        <dbReference type="PROSITE" id="PS51713"/>
    </source>
</evidence>
<feature type="region of interest" description="G4" evidence="8">
    <location>
        <begin position="134"/>
        <end position="137"/>
    </location>
</feature>
<dbReference type="NCBIfam" id="TIGR00436">
    <property type="entry name" value="era"/>
    <property type="match status" value="1"/>
</dbReference>
<dbReference type="CDD" id="cd22534">
    <property type="entry name" value="KH-II_Era"/>
    <property type="match status" value="1"/>
</dbReference>
<proteinExistence type="inferred from homology"/>
<dbReference type="CDD" id="cd04163">
    <property type="entry name" value="Era"/>
    <property type="match status" value="1"/>
</dbReference>
<evidence type="ECO:0000256" key="8">
    <source>
        <dbReference type="PROSITE-ProRule" id="PRU01050"/>
    </source>
</evidence>
<dbReference type="Pfam" id="PF01926">
    <property type="entry name" value="MMR_HSR1"/>
    <property type="match status" value="1"/>
</dbReference>
<keyword evidence="7" id="KW-0472">Membrane</keyword>
<gene>
    <name evidence="7" type="primary">era</name>
    <name evidence="12" type="ORF">BGO89_09835</name>
</gene>
<dbReference type="NCBIfam" id="NF000908">
    <property type="entry name" value="PRK00089.1"/>
    <property type="match status" value="1"/>
</dbReference>
<evidence type="ECO:0000256" key="9">
    <source>
        <dbReference type="RuleBase" id="RU003761"/>
    </source>
</evidence>
<sequence length="307" mass="34443">MTDTQNTTEPIDTRCGTVAIIGRPNAGKSTLLNAILGTHLSIVTSKPQTTRKRVLGILTDETTQLIFIDTPGILVPRYKMQRSMMGFVGEALDEADVICLIVDVVKAVEHKTIIDPMIAPLLKKHNRPVVLVLNKMDALPVKKEALPLMEEARQSGLFTRAIAISASDETYVEDLVYILKGLVPEGPFIHGEDELSTQPQRFFVAELIREVIFRKYKEEIPYASEVAILEFKEREQGKWYIAADVYVERDTQKAIMIGAKGAALKQVGEEARAAIEEHLGQPVFLELFVKVRQDWRNDRNQLADLGY</sequence>
<accession>A0A1M3KX63</accession>